<dbReference type="Ensembl" id="ENSSSCT00040016886.1">
    <property type="protein sequence ID" value="ENSSSCP00040006820.1"/>
    <property type="gene ID" value="ENSSSCG00040012759.1"/>
</dbReference>
<sequence length="95" mass="10941">LFFFFFFFLRLPPKNMEVPRLGAFELGPALFRRPEEATLSQLFGHSPVQLALSMTGLQRFVKPSLTEDLKKSLGFLIAPVHTCHSRIKFKETRCL</sequence>
<reference evidence="1" key="1">
    <citation type="submission" date="2025-08" db="UniProtKB">
        <authorList>
            <consortium name="Ensembl"/>
        </authorList>
    </citation>
    <scope>IDENTIFICATION</scope>
</reference>
<protein>
    <submittedName>
        <fullName evidence="1">Uncharacterized protein</fullName>
    </submittedName>
</protein>
<evidence type="ECO:0000313" key="2">
    <source>
        <dbReference type="Proteomes" id="UP000694722"/>
    </source>
</evidence>
<evidence type="ECO:0000313" key="1">
    <source>
        <dbReference type="Ensembl" id="ENSSSCP00040006820.1"/>
    </source>
</evidence>
<dbReference type="AlphaFoldDB" id="A0A8D1K2D2"/>
<proteinExistence type="predicted"/>
<dbReference type="Proteomes" id="UP000694722">
    <property type="component" value="Unplaced"/>
</dbReference>
<accession>A0A8D1K2D2</accession>
<name>A0A8D1K2D2_PIG</name>
<organism evidence="1 2">
    <name type="scientific">Sus scrofa</name>
    <name type="common">Pig</name>
    <dbReference type="NCBI Taxonomy" id="9823"/>
    <lineage>
        <taxon>Eukaryota</taxon>
        <taxon>Metazoa</taxon>
        <taxon>Chordata</taxon>
        <taxon>Craniata</taxon>
        <taxon>Vertebrata</taxon>
        <taxon>Euteleostomi</taxon>
        <taxon>Mammalia</taxon>
        <taxon>Eutheria</taxon>
        <taxon>Laurasiatheria</taxon>
        <taxon>Artiodactyla</taxon>
        <taxon>Suina</taxon>
        <taxon>Suidae</taxon>
        <taxon>Sus</taxon>
    </lineage>
</organism>